<dbReference type="Gene3D" id="3.30.420.180">
    <property type="entry name" value="CobE/GbiG C-terminal domain"/>
    <property type="match status" value="1"/>
</dbReference>
<name>A0A1I3DIM1_9GAMM</name>
<dbReference type="GO" id="GO:0009236">
    <property type="term" value="P:cobalamin biosynthetic process"/>
    <property type="evidence" value="ECO:0007669"/>
    <property type="project" value="InterPro"/>
</dbReference>
<feature type="domain" description="CobE/GbiG C-terminal" evidence="1">
    <location>
        <begin position="8"/>
        <end position="121"/>
    </location>
</feature>
<dbReference type="RefSeq" id="WP_092847681.1">
    <property type="nucleotide sequence ID" value="NZ_FOPY01000011.1"/>
</dbReference>
<keyword evidence="3" id="KW-1185">Reference proteome</keyword>
<organism evidence="2 3">
    <name type="scientific">Modicisalibacter xianhensis</name>
    <dbReference type="NCBI Taxonomy" id="442341"/>
    <lineage>
        <taxon>Bacteria</taxon>
        <taxon>Pseudomonadati</taxon>
        <taxon>Pseudomonadota</taxon>
        <taxon>Gammaproteobacteria</taxon>
        <taxon>Oceanospirillales</taxon>
        <taxon>Halomonadaceae</taxon>
        <taxon>Modicisalibacter</taxon>
    </lineage>
</organism>
<dbReference type="AlphaFoldDB" id="A0A1I3DIM1"/>
<reference evidence="2 3" key="1">
    <citation type="submission" date="2016-10" db="EMBL/GenBank/DDBJ databases">
        <authorList>
            <person name="de Groot N.N."/>
        </authorList>
    </citation>
    <scope>NUCLEOTIDE SEQUENCE [LARGE SCALE GENOMIC DNA]</scope>
    <source>
        <strain evidence="2 3">CGMCC 1.6848</strain>
    </source>
</reference>
<dbReference type="SUPFAM" id="SSF159664">
    <property type="entry name" value="CobE/GbiG C-terminal domain-like"/>
    <property type="match status" value="1"/>
</dbReference>
<dbReference type="STRING" id="442341.SAMN04487959_11148"/>
<proteinExistence type="predicted"/>
<accession>A0A1I3DIM1</accession>
<sequence>MAGNALTVAGFGFRRGARLASLEDALAMLEACHGSIDRLAATQSMWPLVRELGWARRIAVITVPDATLPSATTLTRSAHSLRARGTGSVAEAVALLAAGPGATLLGPRLVSADRRATAALARRRLGGCT</sequence>
<dbReference type="InterPro" id="IPR036518">
    <property type="entry name" value="CobE/GbiG_C_sf"/>
</dbReference>
<keyword evidence="2" id="KW-0378">Hydrolase</keyword>
<dbReference type="EMBL" id="FOPY01000011">
    <property type="protein sequence ID" value="SFH86577.1"/>
    <property type="molecule type" value="Genomic_DNA"/>
</dbReference>
<evidence type="ECO:0000313" key="2">
    <source>
        <dbReference type="EMBL" id="SFH86577.1"/>
    </source>
</evidence>
<evidence type="ECO:0000259" key="1">
    <source>
        <dbReference type="Pfam" id="PF01890"/>
    </source>
</evidence>
<protein>
    <submittedName>
        <fullName evidence="2">Cobalt-precorrin 5A hydrolase</fullName>
    </submittedName>
</protein>
<dbReference type="Pfam" id="PF01890">
    <property type="entry name" value="CbiG_C"/>
    <property type="match status" value="1"/>
</dbReference>
<evidence type="ECO:0000313" key="3">
    <source>
        <dbReference type="Proteomes" id="UP000199040"/>
    </source>
</evidence>
<gene>
    <name evidence="2" type="ORF">SAMN04487959_11148</name>
</gene>
<dbReference type="GO" id="GO:0016787">
    <property type="term" value="F:hydrolase activity"/>
    <property type="evidence" value="ECO:0007669"/>
    <property type="project" value="UniProtKB-KW"/>
</dbReference>
<dbReference type="InterPro" id="IPR002750">
    <property type="entry name" value="CobE/GbiG_C"/>
</dbReference>
<dbReference type="Proteomes" id="UP000199040">
    <property type="component" value="Unassembled WGS sequence"/>
</dbReference>